<dbReference type="InterPro" id="IPR018062">
    <property type="entry name" value="HTH_AraC-typ_CS"/>
</dbReference>
<sequence length="285" mass="32900">MINIYNRKLHNPQFFRQFRCKESLITLYNCPLKDKFQDAWSHHSYIVYVVEGHKVWHTAQGSYELNPGDCVFVRKGAAILEQFFDGAFCLVMFFLPDDFICEVLRSKSFPLYQPDKKYEAVIALYSDEPVNAFFNSMIALFGSGLEPDPALIEVKFREIVLTLAGNTRNAELIAYFSALLQKPQEISLQMVMEDNYCFDLGLEDFAQLSNRSLSSFKRDFQKQFGCSPGKWLLEKRLDQAMHLLTHSDKTVTEAGFESGFGNRSHFSRAFRTRFGVTPRSRRVLA</sequence>
<dbReference type="Pfam" id="PF22200">
    <property type="entry name" value="ExsA_N"/>
    <property type="match status" value="1"/>
</dbReference>
<feature type="domain" description="HTH araC/xylS-type" evidence="5">
    <location>
        <begin position="186"/>
        <end position="284"/>
    </location>
</feature>
<dbReference type="SUPFAM" id="SSF51215">
    <property type="entry name" value="Regulatory protein AraC"/>
    <property type="match status" value="1"/>
</dbReference>
<dbReference type="SUPFAM" id="SSF46689">
    <property type="entry name" value="Homeodomain-like"/>
    <property type="match status" value="2"/>
</dbReference>
<evidence type="ECO:0000256" key="2">
    <source>
        <dbReference type="ARBA" id="ARBA00023125"/>
    </source>
</evidence>
<evidence type="ECO:0000259" key="5">
    <source>
        <dbReference type="PROSITE" id="PS01124"/>
    </source>
</evidence>
<dbReference type="EMBL" id="JBHUPD010000001">
    <property type="protein sequence ID" value="MFD2872045.1"/>
    <property type="molecule type" value="Genomic_DNA"/>
</dbReference>
<keyword evidence="7" id="KW-1185">Reference proteome</keyword>
<dbReference type="SMART" id="SM00342">
    <property type="entry name" value="HTH_ARAC"/>
    <property type="match status" value="1"/>
</dbReference>
<name>A0ABW5YAP5_9SPHI</name>
<dbReference type="PROSITE" id="PS01124">
    <property type="entry name" value="HTH_ARAC_FAMILY_2"/>
    <property type="match status" value="1"/>
</dbReference>
<dbReference type="Gene3D" id="1.10.10.60">
    <property type="entry name" value="Homeodomain-like"/>
    <property type="match status" value="1"/>
</dbReference>
<evidence type="ECO:0000256" key="4">
    <source>
        <dbReference type="ARBA" id="ARBA00023163"/>
    </source>
</evidence>
<dbReference type="InterPro" id="IPR054015">
    <property type="entry name" value="ExsA-like_N"/>
</dbReference>
<keyword evidence="1" id="KW-0805">Transcription regulation</keyword>
<dbReference type="InterPro" id="IPR050204">
    <property type="entry name" value="AraC_XylS_family_regulators"/>
</dbReference>
<dbReference type="PANTHER" id="PTHR46796">
    <property type="entry name" value="HTH-TYPE TRANSCRIPTIONAL ACTIVATOR RHAS-RELATED"/>
    <property type="match status" value="1"/>
</dbReference>
<comment type="caution">
    <text evidence="6">The sequence shown here is derived from an EMBL/GenBank/DDBJ whole genome shotgun (WGS) entry which is preliminary data.</text>
</comment>
<organism evidence="6 7">
    <name type="scientific">Mucilaginibacter ximonensis</name>
    <dbReference type="NCBI Taxonomy" id="538021"/>
    <lineage>
        <taxon>Bacteria</taxon>
        <taxon>Pseudomonadati</taxon>
        <taxon>Bacteroidota</taxon>
        <taxon>Sphingobacteriia</taxon>
        <taxon>Sphingobacteriales</taxon>
        <taxon>Sphingobacteriaceae</taxon>
        <taxon>Mucilaginibacter</taxon>
    </lineage>
</organism>
<dbReference type="InterPro" id="IPR018060">
    <property type="entry name" value="HTH_AraC"/>
</dbReference>
<evidence type="ECO:0000313" key="6">
    <source>
        <dbReference type="EMBL" id="MFD2872045.1"/>
    </source>
</evidence>
<dbReference type="InterPro" id="IPR009057">
    <property type="entry name" value="Homeodomain-like_sf"/>
</dbReference>
<dbReference type="Proteomes" id="UP001597557">
    <property type="component" value="Unassembled WGS sequence"/>
</dbReference>
<evidence type="ECO:0000313" key="7">
    <source>
        <dbReference type="Proteomes" id="UP001597557"/>
    </source>
</evidence>
<accession>A0ABW5YAP5</accession>
<evidence type="ECO:0000256" key="3">
    <source>
        <dbReference type="ARBA" id="ARBA00023159"/>
    </source>
</evidence>
<dbReference type="RefSeq" id="WP_377183325.1">
    <property type="nucleotide sequence ID" value="NZ_JBHUPD010000001.1"/>
</dbReference>
<reference evidence="7" key="1">
    <citation type="journal article" date="2019" name="Int. J. Syst. Evol. Microbiol.">
        <title>The Global Catalogue of Microorganisms (GCM) 10K type strain sequencing project: providing services to taxonomists for standard genome sequencing and annotation.</title>
        <authorList>
            <consortium name="The Broad Institute Genomics Platform"/>
            <consortium name="The Broad Institute Genome Sequencing Center for Infectious Disease"/>
            <person name="Wu L."/>
            <person name="Ma J."/>
        </authorList>
    </citation>
    <scope>NUCLEOTIDE SEQUENCE [LARGE SCALE GENOMIC DNA]</scope>
    <source>
        <strain evidence="7">KCTC 22437</strain>
    </source>
</reference>
<dbReference type="InterPro" id="IPR037923">
    <property type="entry name" value="HTH-like"/>
</dbReference>
<evidence type="ECO:0000256" key="1">
    <source>
        <dbReference type="ARBA" id="ARBA00023015"/>
    </source>
</evidence>
<keyword evidence="2" id="KW-0238">DNA-binding</keyword>
<proteinExistence type="predicted"/>
<dbReference type="Pfam" id="PF12833">
    <property type="entry name" value="HTH_18"/>
    <property type="match status" value="1"/>
</dbReference>
<dbReference type="InterPro" id="IPR020449">
    <property type="entry name" value="Tscrpt_reg_AraC-type_HTH"/>
</dbReference>
<dbReference type="PRINTS" id="PR00032">
    <property type="entry name" value="HTHARAC"/>
</dbReference>
<keyword evidence="3" id="KW-0010">Activator</keyword>
<dbReference type="PROSITE" id="PS00041">
    <property type="entry name" value="HTH_ARAC_FAMILY_1"/>
    <property type="match status" value="1"/>
</dbReference>
<protein>
    <submittedName>
        <fullName evidence="6">Helix-turn-helix domain-containing protein</fullName>
    </submittedName>
</protein>
<gene>
    <name evidence="6" type="ORF">ACFS5N_06175</name>
</gene>
<keyword evidence="4" id="KW-0804">Transcription</keyword>